<feature type="domain" description="NADH:quinone oxidoreductase/Mrp antiporter transmembrane" evidence="6">
    <location>
        <begin position="84"/>
        <end position="370"/>
    </location>
</feature>
<evidence type="ECO:0000256" key="3">
    <source>
        <dbReference type="ARBA" id="ARBA00022989"/>
    </source>
</evidence>
<organism evidence="7">
    <name type="scientific">Fonticula alba</name>
    <name type="common">Slime mold</name>
    <dbReference type="NCBI Taxonomy" id="691883"/>
    <lineage>
        <taxon>Eukaryota</taxon>
        <taxon>Rotosphaerida</taxon>
        <taxon>Fonticulaceae</taxon>
        <taxon>Fonticula</taxon>
    </lineage>
</organism>
<evidence type="ECO:0000313" key="7">
    <source>
        <dbReference type="EMBL" id="KCV67171.1"/>
    </source>
</evidence>
<dbReference type="STRING" id="691883.A0A058YZ66"/>
<evidence type="ECO:0000313" key="8">
    <source>
        <dbReference type="Proteomes" id="UP000030693"/>
    </source>
</evidence>
<feature type="transmembrane region" description="Helical" evidence="5">
    <location>
        <begin position="320"/>
        <end position="339"/>
    </location>
</feature>
<keyword evidence="8" id="KW-1185">Reference proteome</keyword>
<feature type="transmembrane region" description="Helical" evidence="5">
    <location>
        <begin position="359"/>
        <end position="381"/>
    </location>
</feature>
<dbReference type="Proteomes" id="UP000030693">
    <property type="component" value="Unassembled WGS sequence"/>
</dbReference>
<geneLocation type="mitochondrion" evidence="7"/>
<dbReference type="RefSeq" id="XP_009498421.1">
    <property type="nucleotide sequence ID" value="NW_009243184.1"/>
</dbReference>
<evidence type="ECO:0000256" key="5">
    <source>
        <dbReference type="SAM" id="Phobius"/>
    </source>
</evidence>
<sequence>MVNLVLVVLFTGVILVLIQPEGVFFGFDHLIRFSDATNNIKFLVLTVSALLIYSCRVYLSKYLTADALLVLLLSIIGMFLALMAYDFRLMFIGLELMGISFYILIALDKNIKSSIKAGLNYYVVGSAMTAINLLGIVMVYKSTGSFNWLNQSQINLFLGNDSTLSLGVMLIIISLLFKLAAAPFHLWAPKIYGDSSLFMVIFQGLIPKMPLLFIMFSVINFVSVSSDLSLYTLIWLSVCLSVLLGSLGLLFQSNFKTIFIYSSITNIGLALSAVSNMSETSAQTLAVFITIYTLMSVALAILFFSFGTNNLRALKGLIEINPYLAIAAALILFSLAGVPPLAGFYSKFSIIYNTMYNETFIVMIPLIIGSCVSAFYYLYLIKTCFLDKPESKTPLFITYYQSLSLFVATGVVLLVSTKPWLVVIISGTMLGMGETIYV</sequence>
<dbReference type="InterPro" id="IPR001750">
    <property type="entry name" value="ND/Mrp_TM"/>
</dbReference>
<feature type="transmembrane region" description="Helical" evidence="5">
    <location>
        <begin position="119"/>
        <end position="140"/>
    </location>
</feature>
<keyword evidence="4 5" id="KW-0472">Membrane</keyword>
<comment type="subcellular location">
    <subcellularLocation>
        <location evidence="1">Membrane</location>
        <topology evidence="1">Multi-pass membrane protein</topology>
    </subcellularLocation>
</comment>
<proteinExistence type="predicted"/>
<evidence type="ECO:0000256" key="1">
    <source>
        <dbReference type="ARBA" id="ARBA00004141"/>
    </source>
</evidence>
<evidence type="ECO:0000259" key="6">
    <source>
        <dbReference type="Pfam" id="PF00361"/>
    </source>
</evidence>
<dbReference type="EMBL" id="KK198107">
    <property type="protein sequence ID" value="KCV67171.1"/>
    <property type="molecule type" value="Genomic_DNA"/>
</dbReference>
<feature type="transmembrane region" description="Helical" evidence="5">
    <location>
        <begin position="166"/>
        <end position="188"/>
    </location>
</feature>
<feature type="transmembrane region" description="Helical" evidence="5">
    <location>
        <begin position="228"/>
        <end position="251"/>
    </location>
</feature>
<accession>A0A058YZ66</accession>
<dbReference type="Pfam" id="PF00361">
    <property type="entry name" value="Proton_antipo_M"/>
    <property type="match status" value="1"/>
</dbReference>
<feature type="transmembrane region" description="Helical" evidence="5">
    <location>
        <begin position="62"/>
        <end position="83"/>
    </location>
</feature>
<protein>
    <submittedName>
        <fullName evidence="7">NADH-quinone oxidoreductase subunit N</fullName>
    </submittedName>
</protein>
<evidence type="ECO:0000256" key="4">
    <source>
        <dbReference type="ARBA" id="ARBA00023136"/>
    </source>
</evidence>
<reference evidence="7" key="1">
    <citation type="submission" date="2013-04" db="EMBL/GenBank/DDBJ databases">
        <title>The Genome Sequence of Fonticula alba ATCC 38817.</title>
        <authorList>
            <consortium name="The Broad Institute Genomics Platform"/>
            <person name="Russ C."/>
            <person name="Cuomo C."/>
            <person name="Burger G."/>
            <person name="Gray M.W."/>
            <person name="Holland P.W.H."/>
            <person name="King N."/>
            <person name="Lang F.B.F."/>
            <person name="Roger A.J."/>
            <person name="Ruiz-Trillo I."/>
            <person name="Brown M."/>
            <person name="Walker B."/>
            <person name="Young S."/>
            <person name="Zeng Q."/>
            <person name="Gargeya S."/>
            <person name="Fitzgerald M."/>
            <person name="Haas B."/>
            <person name="Abouelleil A."/>
            <person name="Allen A.W."/>
            <person name="Alvarado L."/>
            <person name="Arachchi H.M."/>
            <person name="Berlin A.M."/>
            <person name="Chapman S.B."/>
            <person name="Gainer-Dewar J."/>
            <person name="Goldberg J."/>
            <person name="Griggs A."/>
            <person name="Gujja S."/>
            <person name="Hansen M."/>
            <person name="Howarth C."/>
            <person name="Imamovic A."/>
            <person name="Ireland A."/>
            <person name="Larimer J."/>
            <person name="McCowan C."/>
            <person name="Murphy C."/>
            <person name="Pearson M."/>
            <person name="Poon T.W."/>
            <person name="Priest M."/>
            <person name="Roberts A."/>
            <person name="Saif S."/>
            <person name="Shea T."/>
            <person name="Sisk P."/>
            <person name="Sykes S."/>
            <person name="Wortman J."/>
            <person name="Nusbaum C."/>
            <person name="Birren B."/>
        </authorList>
    </citation>
    <scope>NUCLEOTIDE SEQUENCE [LARGE SCALE GENOMIC DNA]</scope>
    <source>
        <strain evidence="7">ATCC 38817</strain>
    </source>
</reference>
<dbReference type="GO" id="GO:0016020">
    <property type="term" value="C:membrane"/>
    <property type="evidence" value="ECO:0007669"/>
    <property type="project" value="UniProtKB-SubCell"/>
</dbReference>
<feature type="transmembrane region" description="Helical" evidence="5">
    <location>
        <begin position="393"/>
        <end position="414"/>
    </location>
</feature>
<dbReference type="GeneID" id="20531132"/>
<dbReference type="OrthoDB" id="4092844at2759"/>
<keyword evidence="3 5" id="KW-1133">Transmembrane helix</keyword>
<evidence type="ECO:0000256" key="2">
    <source>
        <dbReference type="ARBA" id="ARBA00022692"/>
    </source>
</evidence>
<dbReference type="AlphaFoldDB" id="A0A058YZ66"/>
<dbReference type="PANTHER" id="PTHR22773">
    <property type="entry name" value="NADH DEHYDROGENASE"/>
    <property type="match status" value="1"/>
</dbReference>
<keyword evidence="7" id="KW-0496">Mitochondrion</keyword>
<feature type="transmembrane region" description="Helical" evidence="5">
    <location>
        <begin position="36"/>
        <end position="55"/>
    </location>
</feature>
<feature type="transmembrane region" description="Helical" evidence="5">
    <location>
        <begin position="89"/>
        <end position="107"/>
    </location>
</feature>
<keyword evidence="2 5" id="KW-0812">Transmembrane</keyword>
<gene>
    <name evidence="7" type="ORF">H696_09015</name>
</gene>
<feature type="transmembrane region" description="Helical" evidence="5">
    <location>
        <begin position="284"/>
        <end position="308"/>
    </location>
</feature>
<feature type="transmembrane region" description="Helical" evidence="5">
    <location>
        <begin position="200"/>
        <end position="222"/>
    </location>
</feature>
<feature type="transmembrane region" description="Helical" evidence="5">
    <location>
        <begin position="258"/>
        <end position="278"/>
    </location>
</feature>
<name>A0A058YZ66_FONAL</name>